<accession>A0A448ZLK9</accession>
<organism evidence="3 4">
    <name type="scientific">Pseudo-nitzschia multistriata</name>
    <dbReference type="NCBI Taxonomy" id="183589"/>
    <lineage>
        <taxon>Eukaryota</taxon>
        <taxon>Sar</taxon>
        <taxon>Stramenopiles</taxon>
        <taxon>Ochrophyta</taxon>
        <taxon>Bacillariophyta</taxon>
        <taxon>Bacillariophyceae</taxon>
        <taxon>Bacillariophycidae</taxon>
        <taxon>Bacillariales</taxon>
        <taxon>Bacillariaceae</taxon>
        <taxon>Pseudo-nitzschia</taxon>
    </lineage>
</organism>
<evidence type="ECO:0000256" key="2">
    <source>
        <dbReference type="SAM" id="Phobius"/>
    </source>
</evidence>
<feature type="region of interest" description="Disordered" evidence="1">
    <location>
        <begin position="167"/>
        <end position="193"/>
    </location>
</feature>
<reference evidence="3 4" key="1">
    <citation type="submission" date="2019-01" db="EMBL/GenBank/DDBJ databases">
        <authorList>
            <person name="Ferrante I. M."/>
        </authorList>
    </citation>
    <scope>NUCLEOTIDE SEQUENCE [LARGE SCALE GENOMIC DNA]</scope>
    <source>
        <strain evidence="3 4">B856</strain>
    </source>
</reference>
<dbReference type="EMBL" id="CAACVS010000499">
    <property type="protein sequence ID" value="VEU42929.1"/>
    <property type="molecule type" value="Genomic_DNA"/>
</dbReference>
<dbReference type="AlphaFoldDB" id="A0A448ZLK9"/>
<sequence length="277" mass="30131">MPINRLRGLANRSWPLFLRRFVVVVAAATAAVVAALSLQHIAVHWVSLKLRVSGRQNGATRRRDRRFGNGTGVLCRGQDADFFLLAFLLGFDDGNVFSGVVKGGADLGLLVLVGHALGFFEFGHQVVDLDSEGLLAGVDFALQKEDVHLWRDPGWVGGALVSGCTSKRREIEGTEQGRESERSKKTPMNDYGTASNAHQRALNEGAVFSTQTVVRKVVNPDPTTGWRKRVAGGSPGAEARGGFNEENERIHRAVRYIPGVVTVVRTCVPLAFASHRH</sequence>
<evidence type="ECO:0000256" key="1">
    <source>
        <dbReference type="SAM" id="MobiDB-lite"/>
    </source>
</evidence>
<proteinExistence type="predicted"/>
<dbReference type="Proteomes" id="UP000291116">
    <property type="component" value="Unassembled WGS sequence"/>
</dbReference>
<keyword evidence="4" id="KW-1185">Reference proteome</keyword>
<evidence type="ECO:0000313" key="3">
    <source>
        <dbReference type="EMBL" id="VEU42929.1"/>
    </source>
</evidence>
<evidence type="ECO:0000313" key="4">
    <source>
        <dbReference type="Proteomes" id="UP000291116"/>
    </source>
</evidence>
<name>A0A448ZLK9_9STRA</name>
<protein>
    <submittedName>
        <fullName evidence="3">Uncharacterized protein</fullName>
    </submittedName>
</protein>
<gene>
    <name evidence="3" type="ORF">PSNMU_V1.4_AUG-EV-PASAV3_0099280</name>
</gene>
<keyword evidence="2" id="KW-0472">Membrane</keyword>
<keyword evidence="2" id="KW-0812">Transmembrane</keyword>
<feature type="transmembrane region" description="Helical" evidence="2">
    <location>
        <begin position="21"/>
        <end position="46"/>
    </location>
</feature>
<feature type="compositionally biased region" description="Basic and acidic residues" evidence="1">
    <location>
        <begin position="167"/>
        <end position="184"/>
    </location>
</feature>
<keyword evidence="2" id="KW-1133">Transmembrane helix</keyword>